<comment type="caution">
    <text evidence="1">The sequence shown here is derived from an EMBL/GenBank/DDBJ whole genome shotgun (WGS) entry which is preliminary data.</text>
</comment>
<evidence type="ECO:0000313" key="2">
    <source>
        <dbReference type="Proteomes" id="UP000612362"/>
    </source>
</evidence>
<protein>
    <submittedName>
        <fullName evidence="1">Uncharacterized protein</fullName>
    </submittedName>
</protein>
<evidence type="ECO:0000313" key="1">
    <source>
        <dbReference type="EMBL" id="GHO46445.1"/>
    </source>
</evidence>
<gene>
    <name evidence="1" type="ORF">KSX_46080</name>
</gene>
<keyword evidence="2" id="KW-1185">Reference proteome</keyword>
<reference evidence="1" key="1">
    <citation type="submission" date="2020-10" db="EMBL/GenBank/DDBJ databases">
        <title>Taxonomic study of unclassified bacteria belonging to the class Ktedonobacteria.</title>
        <authorList>
            <person name="Yabe S."/>
            <person name="Wang C.M."/>
            <person name="Zheng Y."/>
            <person name="Sakai Y."/>
            <person name="Cavaletti L."/>
            <person name="Monciardini P."/>
            <person name="Donadio S."/>
        </authorList>
    </citation>
    <scope>NUCLEOTIDE SEQUENCE</scope>
    <source>
        <strain evidence="1">SOSP1-1</strain>
    </source>
</reference>
<proteinExistence type="predicted"/>
<organism evidence="1 2">
    <name type="scientific">Ktedonospora formicarum</name>
    <dbReference type="NCBI Taxonomy" id="2778364"/>
    <lineage>
        <taxon>Bacteria</taxon>
        <taxon>Bacillati</taxon>
        <taxon>Chloroflexota</taxon>
        <taxon>Ktedonobacteria</taxon>
        <taxon>Ktedonobacterales</taxon>
        <taxon>Ktedonobacteraceae</taxon>
        <taxon>Ktedonospora</taxon>
    </lineage>
</organism>
<name>A0A8J3MVE8_9CHLR</name>
<accession>A0A8J3MVE8</accession>
<sequence>MMGSRDYPQSLQIAATPIRREHIQRTIQRQRVVRLSFSLIIIQLHKRIRLRIYFYASARPHLGYLKKDFSPFPPDSYLKNNAAVMASARTLREHLSMSALAIVQMVY</sequence>
<dbReference type="EMBL" id="BNJF01000002">
    <property type="protein sequence ID" value="GHO46445.1"/>
    <property type="molecule type" value="Genomic_DNA"/>
</dbReference>
<dbReference type="Proteomes" id="UP000612362">
    <property type="component" value="Unassembled WGS sequence"/>
</dbReference>
<dbReference type="AlphaFoldDB" id="A0A8J3MVE8"/>